<dbReference type="PANTHER" id="PTHR12181:SF12">
    <property type="entry name" value="PHOSPHATIDATE PHOSPHATASE"/>
    <property type="match status" value="1"/>
</dbReference>
<dbReference type="InterPro" id="IPR013209">
    <property type="entry name" value="LNS2"/>
</dbReference>
<sequence>MYEVLDSKWIESAPLVGDQFPSGASEEGEVEVWAKSKRGNMFAVGSRVGTLFAQSITQSIYTVSGPFHPFGGAVDIIVVEQEDGSFKSSPWYVKFGKFQGVLKRREKKVVVAVNDVEANFHMFLDHKGEAYFLKDDISEDSLLAIEDSAVPSPNEATSSAGDNSAEPLDAIDSKQEEREDARADHGKEKTEDDGGDAVELMLEGRISSEEVLQQAVCDVESAAVLLELGEKTQSQVHVAFSDQVPWGALASSESSGLFSRNFGHSSSDVSTVDEEAENHACENPTVGLESSGGSSDSSSLFADASVEACCADFESSGETQEPDSKSSRRGEKLIHGLLNEAVGFRELSSPEPSTAVLASAAFESLCRVVSDTPAQPVPGKDDVSEKVELLEEEVAATDKFRKINESIEACSSEKVSFSYVDSRSSYTDVCSTRLETETTTGGTVIHALLNRTVGLEVSQNSSKSTVLVANAALEALTAASLPEITASTETQVCDKESSSRARKFLELLSKAIGLQESARSAPANALIATAVLKSLSNVVSDVHPAISPSDSSAESRMVEMSEEDAAKESEESKATASAEEVTGTGETAIVPVFPSEETSNEKLVVLVGGRQYPWTAPVVLGLLAFGQFRFTPAPSLPTAPGEQALVVASGQTTRSTFSGPPSSGWRLWPFGRSARTPEQVDASALLSGDNDALKRATSRITNEYIRRNGFYKKPRKVRSNCPSSQQLASLNLKEGANKITFTFVTRVLGKQQVDARIYLWKWNTRIVISDVDGTITKSDVLGQVMPLVGKDWTQSGVAKLFSAIKKNGYELMFLSARAISQAHITRNFLEGIKQDGQQLPDGPVVISPDGLFPSLYREVIRRAPHEFKIACLEVIKSLFPPDCKPFYAGFGNRDTDELSYLKVGISKGKIFIINPKGEVMVNNQVDVKSYTSLHTLVHDMFPAVTFTEEEDYNEWNFWKLPLPDIEEEESVKSITVKMIEMENQGSRAVGLIPGTAQGAEVFSSSSSKRGS</sequence>
<feature type="compositionally biased region" description="Basic and acidic residues" evidence="2">
    <location>
        <begin position="171"/>
        <end position="192"/>
    </location>
</feature>
<evidence type="ECO:0000313" key="5">
    <source>
        <dbReference type="Proteomes" id="UP001633002"/>
    </source>
</evidence>
<dbReference type="InterPro" id="IPR036412">
    <property type="entry name" value="HAD-like_sf"/>
</dbReference>
<comment type="similarity">
    <text evidence="1">Belongs to the lipin family.</text>
</comment>
<dbReference type="PANTHER" id="PTHR12181">
    <property type="entry name" value="LIPIN"/>
    <property type="match status" value="1"/>
</dbReference>
<dbReference type="AlphaFoldDB" id="A0ABD3HW17"/>
<feature type="region of interest" description="Disordered" evidence="2">
    <location>
        <begin position="545"/>
        <end position="581"/>
    </location>
</feature>
<accession>A0ABD3HW17</accession>
<dbReference type="InterPro" id="IPR007651">
    <property type="entry name" value="Lipin_N"/>
</dbReference>
<proteinExistence type="inferred from homology"/>
<evidence type="ECO:0000259" key="3">
    <source>
        <dbReference type="SMART" id="SM00775"/>
    </source>
</evidence>
<feature type="compositionally biased region" description="Basic and acidic residues" evidence="2">
    <location>
        <begin position="556"/>
        <end position="573"/>
    </location>
</feature>
<comment type="caution">
    <text evidence="4">The sequence shown here is derived from an EMBL/GenBank/DDBJ whole genome shotgun (WGS) entry which is preliminary data.</text>
</comment>
<feature type="domain" description="LNS2/PITP" evidence="3">
    <location>
        <begin position="766"/>
        <end position="922"/>
    </location>
</feature>
<gene>
    <name evidence="4" type="ORF">R1sor_007195</name>
</gene>
<dbReference type="InterPro" id="IPR031315">
    <property type="entry name" value="LNS2/PITP"/>
</dbReference>
<feature type="region of interest" description="Disordered" evidence="2">
    <location>
        <begin position="150"/>
        <end position="194"/>
    </location>
</feature>
<dbReference type="EMBL" id="JBJQOH010000003">
    <property type="protein sequence ID" value="KAL3693544.1"/>
    <property type="molecule type" value="Genomic_DNA"/>
</dbReference>
<organism evidence="4 5">
    <name type="scientific">Riccia sorocarpa</name>
    <dbReference type="NCBI Taxonomy" id="122646"/>
    <lineage>
        <taxon>Eukaryota</taxon>
        <taxon>Viridiplantae</taxon>
        <taxon>Streptophyta</taxon>
        <taxon>Embryophyta</taxon>
        <taxon>Marchantiophyta</taxon>
        <taxon>Marchantiopsida</taxon>
        <taxon>Marchantiidae</taxon>
        <taxon>Marchantiales</taxon>
        <taxon>Ricciaceae</taxon>
        <taxon>Riccia</taxon>
    </lineage>
</organism>
<dbReference type="Proteomes" id="UP001633002">
    <property type="component" value="Unassembled WGS sequence"/>
</dbReference>
<evidence type="ECO:0000256" key="1">
    <source>
        <dbReference type="ARBA" id="ARBA00005476"/>
    </source>
</evidence>
<dbReference type="SMART" id="SM00775">
    <property type="entry name" value="LNS2"/>
    <property type="match status" value="1"/>
</dbReference>
<dbReference type="Pfam" id="PF04571">
    <property type="entry name" value="Lipin_N"/>
    <property type="match status" value="1"/>
</dbReference>
<dbReference type="InterPro" id="IPR026058">
    <property type="entry name" value="LIPIN"/>
</dbReference>
<reference evidence="4 5" key="1">
    <citation type="submission" date="2024-09" db="EMBL/GenBank/DDBJ databases">
        <title>Chromosome-scale assembly of Riccia sorocarpa.</title>
        <authorList>
            <person name="Paukszto L."/>
        </authorList>
    </citation>
    <scope>NUCLEOTIDE SEQUENCE [LARGE SCALE GENOMIC DNA]</scope>
    <source>
        <strain evidence="4">LP-2024</strain>
        <tissue evidence="4">Aerial parts of the thallus</tissue>
    </source>
</reference>
<protein>
    <recommendedName>
        <fullName evidence="3">LNS2/PITP domain-containing protein</fullName>
    </recommendedName>
</protein>
<evidence type="ECO:0000313" key="4">
    <source>
        <dbReference type="EMBL" id="KAL3693544.1"/>
    </source>
</evidence>
<dbReference type="SUPFAM" id="SSF56784">
    <property type="entry name" value="HAD-like"/>
    <property type="match status" value="1"/>
</dbReference>
<keyword evidence="5" id="KW-1185">Reference proteome</keyword>
<feature type="region of interest" description="Disordered" evidence="2">
    <location>
        <begin position="264"/>
        <end position="299"/>
    </location>
</feature>
<dbReference type="Pfam" id="PF08235">
    <property type="entry name" value="LNS2"/>
    <property type="match status" value="1"/>
</dbReference>
<name>A0ABD3HW17_9MARC</name>
<evidence type="ECO:0000256" key="2">
    <source>
        <dbReference type="SAM" id="MobiDB-lite"/>
    </source>
</evidence>